<evidence type="ECO:0008006" key="3">
    <source>
        <dbReference type="Google" id="ProtNLM"/>
    </source>
</evidence>
<dbReference type="Proteomes" id="UP000029046">
    <property type="component" value="Unassembled WGS sequence"/>
</dbReference>
<name>A0A087AQI5_9BIFI</name>
<organism evidence="1 2">
    <name type="scientific">Bifidobacterium pullorum subsp. gallinarum</name>
    <dbReference type="NCBI Taxonomy" id="78344"/>
    <lineage>
        <taxon>Bacteria</taxon>
        <taxon>Bacillati</taxon>
        <taxon>Actinomycetota</taxon>
        <taxon>Actinomycetes</taxon>
        <taxon>Bifidobacteriales</taxon>
        <taxon>Bifidobacteriaceae</taxon>
        <taxon>Bifidobacterium</taxon>
    </lineage>
</organism>
<evidence type="ECO:0000313" key="2">
    <source>
        <dbReference type="Proteomes" id="UP000029046"/>
    </source>
</evidence>
<dbReference type="OrthoDB" id="9770443at2"/>
<evidence type="ECO:0000313" key="1">
    <source>
        <dbReference type="EMBL" id="KFI61035.1"/>
    </source>
</evidence>
<sequence length="346" mass="38383">MPSNNIAFARNYTSVIDEVYQRASVSGVLNSGRRMVRAGHNAKEILIPKISVTGLGDYTRNVGYKTGAITYEFETKTFNYNRGIRLFADVMDVEEAGVNDCFVEAGAELQRTQVAPEADAFTFAQIAGHTGVTTVTESYASADAEDILEDLRTVTSAMDENQVTLGSRILFITPTLKGVLDDFSYANPNRSNRVLERFSRIVEVPQVRFYTAIDLLSGDDDQFGYQKRAATYELTTDTEVDSGKTYYTRSGSGTSASPYVYTEVASPQKASLGSYYEMTTTPGLDINFMVVERSAVIKFDKHVASRVFSPDELEALDSYMMKYRKYGIVELFDNKLDGVYVSASTE</sequence>
<dbReference type="RefSeq" id="WP_033506233.1">
    <property type="nucleotide sequence ID" value="NZ_JGYX01000002.1"/>
</dbReference>
<accession>A0A087AQI5</accession>
<protein>
    <recommendedName>
        <fullName evidence="3">Capsid protein</fullName>
    </recommendedName>
</protein>
<dbReference type="EMBL" id="JGYX01000002">
    <property type="protein sequence ID" value="KFI61035.1"/>
    <property type="molecule type" value="Genomic_DNA"/>
</dbReference>
<reference evidence="1 2" key="1">
    <citation type="submission" date="2014-03" db="EMBL/GenBank/DDBJ databases">
        <title>Genomics of Bifidobacteria.</title>
        <authorList>
            <person name="Ventura M."/>
            <person name="Milani C."/>
            <person name="Lugli G.A."/>
        </authorList>
    </citation>
    <scope>NUCLEOTIDE SEQUENCE [LARGE SCALE GENOMIC DNA]</scope>
    <source>
        <strain evidence="1 2">LMG 11586</strain>
    </source>
</reference>
<gene>
    <name evidence="1" type="ORF">BIGA_0457</name>
</gene>
<proteinExistence type="predicted"/>
<comment type="caution">
    <text evidence="1">The sequence shown here is derived from an EMBL/GenBank/DDBJ whole genome shotgun (WGS) entry which is preliminary data.</text>
</comment>
<keyword evidence="2" id="KW-1185">Reference proteome</keyword>
<dbReference type="eggNOG" id="ENOG502Z7Z5">
    <property type="taxonomic scope" value="Bacteria"/>
</dbReference>
<dbReference type="AlphaFoldDB" id="A0A087AQI5"/>